<evidence type="ECO:0000256" key="6">
    <source>
        <dbReference type="ARBA" id="ARBA00023001"/>
    </source>
</evidence>
<dbReference type="PANTHER" id="PTHR42715:SF2">
    <property type="entry name" value="BETA-GLUCOSIDASE F-RELATED"/>
    <property type="match status" value="1"/>
</dbReference>
<name>A0ABR2Z9Z7_9AGAR</name>
<dbReference type="Gene3D" id="3.20.20.300">
    <property type="entry name" value="Glycoside hydrolase, family 3, N-terminal domain"/>
    <property type="match status" value="1"/>
</dbReference>
<accession>A0ABR2Z9Z7</accession>
<evidence type="ECO:0000313" key="13">
    <source>
        <dbReference type="Proteomes" id="UP001437256"/>
    </source>
</evidence>
<feature type="compositionally biased region" description="Polar residues" evidence="10">
    <location>
        <begin position="796"/>
        <end position="812"/>
    </location>
</feature>
<evidence type="ECO:0000313" key="12">
    <source>
        <dbReference type="EMBL" id="KAL0058502.1"/>
    </source>
</evidence>
<feature type="region of interest" description="Disordered" evidence="10">
    <location>
        <begin position="792"/>
        <end position="818"/>
    </location>
</feature>
<evidence type="ECO:0000256" key="1">
    <source>
        <dbReference type="ARBA" id="ARBA00000448"/>
    </source>
</evidence>
<dbReference type="InterPro" id="IPR002772">
    <property type="entry name" value="Glyco_hydro_3_C"/>
</dbReference>
<protein>
    <recommendedName>
        <fullName evidence="4">beta-glucosidase</fullName>
        <ecNumber evidence="4">3.2.1.21</ecNumber>
    </recommendedName>
</protein>
<reference evidence="12 13" key="1">
    <citation type="submission" date="2024-05" db="EMBL/GenBank/DDBJ databases">
        <title>A draft genome resource for the thread blight pathogen Marasmius tenuissimus strain MS-2.</title>
        <authorList>
            <person name="Yulfo-Soto G.E."/>
            <person name="Baruah I.K."/>
            <person name="Amoako-Attah I."/>
            <person name="Bukari Y."/>
            <person name="Meinhardt L.W."/>
            <person name="Bailey B.A."/>
            <person name="Cohen S.P."/>
        </authorList>
    </citation>
    <scope>NUCLEOTIDE SEQUENCE [LARGE SCALE GENOMIC DNA]</scope>
    <source>
        <strain evidence="12 13">MS-2</strain>
    </source>
</reference>
<feature type="region of interest" description="Disordered" evidence="10">
    <location>
        <begin position="738"/>
        <end position="769"/>
    </location>
</feature>
<proteinExistence type="inferred from homology"/>
<keyword evidence="6" id="KW-0136">Cellulose degradation</keyword>
<dbReference type="EMBL" id="JBBXMP010000306">
    <property type="protein sequence ID" value="KAL0058502.1"/>
    <property type="molecule type" value="Genomic_DNA"/>
</dbReference>
<keyword evidence="7" id="KW-0119">Carbohydrate metabolism</keyword>
<dbReference type="InterPro" id="IPR036881">
    <property type="entry name" value="Glyco_hydro_3_C_sf"/>
</dbReference>
<dbReference type="InterPro" id="IPR050288">
    <property type="entry name" value="Cellulose_deg_GH3"/>
</dbReference>
<dbReference type="Gene3D" id="3.40.50.1700">
    <property type="entry name" value="Glycoside hydrolase family 3 C-terminal domain"/>
    <property type="match status" value="1"/>
</dbReference>
<dbReference type="InterPro" id="IPR013783">
    <property type="entry name" value="Ig-like_fold"/>
</dbReference>
<dbReference type="InterPro" id="IPR017853">
    <property type="entry name" value="GH"/>
</dbReference>
<dbReference type="PRINTS" id="PR00133">
    <property type="entry name" value="GLHYDRLASE3"/>
</dbReference>
<dbReference type="SMART" id="SM01217">
    <property type="entry name" value="Fn3_like"/>
    <property type="match status" value="1"/>
</dbReference>
<dbReference type="InterPro" id="IPR001764">
    <property type="entry name" value="Glyco_hydro_3_N"/>
</dbReference>
<dbReference type="PANTHER" id="PTHR42715">
    <property type="entry name" value="BETA-GLUCOSIDASE"/>
    <property type="match status" value="1"/>
</dbReference>
<keyword evidence="13" id="KW-1185">Reference proteome</keyword>
<evidence type="ECO:0000259" key="11">
    <source>
        <dbReference type="SMART" id="SM01217"/>
    </source>
</evidence>
<comment type="catalytic activity">
    <reaction evidence="1">
        <text>Hydrolysis of terminal, non-reducing beta-D-glucosyl residues with release of beta-D-glucose.</text>
        <dbReference type="EC" id="3.2.1.21"/>
    </reaction>
</comment>
<dbReference type="Pfam" id="PF14310">
    <property type="entry name" value="Fn3-like"/>
    <property type="match status" value="1"/>
</dbReference>
<dbReference type="EC" id="3.2.1.21" evidence="4"/>
<evidence type="ECO:0000256" key="4">
    <source>
        <dbReference type="ARBA" id="ARBA00012744"/>
    </source>
</evidence>
<keyword evidence="9" id="KW-0624">Polysaccharide degradation</keyword>
<keyword evidence="5" id="KW-0378">Hydrolase</keyword>
<evidence type="ECO:0000256" key="9">
    <source>
        <dbReference type="ARBA" id="ARBA00023326"/>
    </source>
</evidence>
<evidence type="ECO:0000256" key="2">
    <source>
        <dbReference type="ARBA" id="ARBA00004987"/>
    </source>
</evidence>
<feature type="domain" description="Fibronectin type III-like" evidence="11">
    <location>
        <begin position="518"/>
        <end position="586"/>
    </location>
</feature>
<dbReference type="Proteomes" id="UP001437256">
    <property type="component" value="Unassembled WGS sequence"/>
</dbReference>
<evidence type="ECO:0000256" key="7">
    <source>
        <dbReference type="ARBA" id="ARBA00023277"/>
    </source>
</evidence>
<dbReference type="InterPro" id="IPR036962">
    <property type="entry name" value="Glyco_hydro_3_N_sf"/>
</dbReference>
<gene>
    <name evidence="12" type="ORF">AAF712_014819</name>
</gene>
<sequence>MLDHHSSFGADPYLSGEAAYETVAGIQSEGVQAIAKHYLLNNQETSRFNLSVEIGDRALHEMYDWPFLRSIDANISAVMCSYNQINQTFACTNENLIGPNGVLERDGFEGFVVSDWFASHGTTAQSAAAGLDMEQPGGTLVGPNGGNVYGTNLTRAVTGGEVPESRVDEMITRILASWLRLGQDKDFPEVSFNLTRFPDGSGPTVVDVRSEEHTALTREIGSASAVLLKNERETVGGTPEGSTIRGLPLSESQIKSLAVIGRDAKQLNQSCGGVALANQCNDGTMMMGWGSGSVILDFVIPPVEAIQSFVGSSAEITTSLSNDATEGSAAAGGQRRRSCLRQRSTELFLKGVAGDRNDLNLWFNGEDLIESVAAVNPNTIVVIHSVGPIAASWATHPNITAIVYAGAPGEQTGPSIVDVLWGAVNPSGRLPFSMDDSEESYGTEIVTGDFPTYVIRSNTRKDSSSTTGSWTSQGIVPRFEFGYGLSYTTFNYSDLSISSEGHTVEFKLTNTGAFDGTEIPQLYLGFPEGSGEPPRVLRGFDEVKLAKGESKAVKFELTERELSIWDTPKPPPPRSLDHNFMHNPPLNMGKLHSHANQKDQVDRKSLLDALEDLPLKGFQEIDASPSTGITSLPTPQVEAPHLNLTAVVEPPSQIPQPTSLLYVKFPEPPGAPIMKDLDSFTEGTGKGSFDSIPAASTNEYGGPIPRINTLSLSLLPDHNTPLSIEIWREEVYYHTPTTTQHVDEECPTDSLSSSTPPIKRPRSLASDDEVRRIRRRSHSDVCQQPVVFVERKRSLPSMSTGYDGGNQYQRSHSVPPPD</sequence>
<dbReference type="SUPFAM" id="SSF52279">
    <property type="entry name" value="Beta-D-glucan exohydrolase, C-terminal domain"/>
    <property type="match status" value="1"/>
</dbReference>
<keyword evidence="8" id="KW-0326">Glycosidase</keyword>
<dbReference type="Gene3D" id="2.60.40.10">
    <property type="entry name" value="Immunoglobulins"/>
    <property type="match status" value="1"/>
</dbReference>
<evidence type="ECO:0000256" key="3">
    <source>
        <dbReference type="ARBA" id="ARBA00005336"/>
    </source>
</evidence>
<evidence type="ECO:0000256" key="10">
    <source>
        <dbReference type="SAM" id="MobiDB-lite"/>
    </source>
</evidence>
<organism evidence="12 13">
    <name type="scientific">Marasmius tenuissimus</name>
    <dbReference type="NCBI Taxonomy" id="585030"/>
    <lineage>
        <taxon>Eukaryota</taxon>
        <taxon>Fungi</taxon>
        <taxon>Dikarya</taxon>
        <taxon>Basidiomycota</taxon>
        <taxon>Agaricomycotina</taxon>
        <taxon>Agaricomycetes</taxon>
        <taxon>Agaricomycetidae</taxon>
        <taxon>Agaricales</taxon>
        <taxon>Marasmiineae</taxon>
        <taxon>Marasmiaceae</taxon>
        <taxon>Marasmius</taxon>
    </lineage>
</organism>
<dbReference type="InterPro" id="IPR026891">
    <property type="entry name" value="Fn3-like"/>
</dbReference>
<comment type="pathway">
    <text evidence="2">Glycan metabolism; cellulose degradation.</text>
</comment>
<evidence type="ECO:0000256" key="8">
    <source>
        <dbReference type="ARBA" id="ARBA00023295"/>
    </source>
</evidence>
<comment type="caution">
    <text evidence="12">The sequence shown here is derived from an EMBL/GenBank/DDBJ whole genome shotgun (WGS) entry which is preliminary data.</text>
</comment>
<dbReference type="SUPFAM" id="SSF51445">
    <property type="entry name" value="(Trans)glycosidases"/>
    <property type="match status" value="1"/>
</dbReference>
<dbReference type="Pfam" id="PF00933">
    <property type="entry name" value="Glyco_hydro_3"/>
    <property type="match status" value="1"/>
</dbReference>
<dbReference type="Pfam" id="PF01915">
    <property type="entry name" value="Glyco_hydro_3_C"/>
    <property type="match status" value="1"/>
</dbReference>
<comment type="similarity">
    <text evidence="3">Belongs to the glycosyl hydrolase 3 family.</text>
</comment>
<evidence type="ECO:0000256" key="5">
    <source>
        <dbReference type="ARBA" id="ARBA00022801"/>
    </source>
</evidence>